<keyword evidence="2" id="KW-0677">Repeat</keyword>
<dbReference type="InterPro" id="IPR036322">
    <property type="entry name" value="WD40_repeat_dom_sf"/>
</dbReference>
<dbReference type="EMBL" id="JAMWBK010000009">
    <property type="protein sequence ID" value="KAJ8902477.1"/>
    <property type="molecule type" value="Genomic_DNA"/>
</dbReference>
<keyword evidence="1 3" id="KW-0853">WD repeat</keyword>
<organism evidence="4 5">
    <name type="scientific">Rhodosorus marinus</name>
    <dbReference type="NCBI Taxonomy" id="101924"/>
    <lineage>
        <taxon>Eukaryota</taxon>
        <taxon>Rhodophyta</taxon>
        <taxon>Stylonematophyceae</taxon>
        <taxon>Stylonematales</taxon>
        <taxon>Stylonemataceae</taxon>
        <taxon>Rhodosorus</taxon>
    </lineage>
</organism>
<evidence type="ECO:0000313" key="5">
    <source>
        <dbReference type="Proteomes" id="UP001157974"/>
    </source>
</evidence>
<name>A0AAV8UMH0_9RHOD</name>
<keyword evidence="5" id="KW-1185">Reference proteome</keyword>
<dbReference type="AlphaFoldDB" id="A0AAV8UMH0"/>
<evidence type="ECO:0000256" key="1">
    <source>
        <dbReference type="ARBA" id="ARBA00022574"/>
    </source>
</evidence>
<evidence type="ECO:0000256" key="3">
    <source>
        <dbReference type="PROSITE-ProRule" id="PRU00221"/>
    </source>
</evidence>
<dbReference type="SUPFAM" id="SSF50978">
    <property type="entry name" value="WD40 repeat-like"/>
    <property type="match status" value="1"/>
</dbReference>
<evidence type="ECO:0000313" key="4">
    <source>
        <dbReference type="EMBL" id="KAJ8902477.1"/>
    </source>
</evidence>
<dbReference type="InterPro" id="IPR001680">
    <property type="entry name" value="WD40_rpt"/>
</dbReference>
<dbReference type="Gene3D" id="2.130.10.10">
    <property type="entry name" value="YVTN repeat-like/Quinoprotein amine dehydrogenase"/>
    <property type="match status" value="1"/>
</dbReference>
<feature type="repeat" description="WD" evidence="3">
    <location>
        <begin position="226"/>
        <end position="267"/>
    </location>
</feature>
<gene>
    <name evidence="4" type="ORF">NDN08_006881</name>
</gene>
<sequence length="324" mass="35144">MAETWVDPPPLDGVTRVGYSLSGEDLLVASWNGRINIYDGVGGRLKSHLNVNAPVLDASFDEVGRIFSAALGGNVMLHTLAPDGSFKSDLIGAHDQAARCLEITRDPKIVATGGWDETLCGWTPDSSASSQRKPLFSVKVPGRVFAMSSLGGTKMLVGTSNREILLFDVRNPSQPELQRESLLKNQLRCIVGLPDGSGFTAASTEGRVAIENLDGVGSYTFKCHRVDNRIYPVNAISFHPHWHTFATGGADGSVCVWDGTAKKRIRHYPRYDTSVSSLAFHPKGDLLAVAVSYTFEEGDKAHPEDKVLLKPVTDADVQPRIRKS</sequence>
<accession>A0AAV8UMH0</accession>
<dbReference type="PROSITE" id="PS50082">
    <property type="entry name" value="WD_REPEATS_2"/>
    <property type="match status" value="1"/>
</dbReference>
<evidence type="ECO:0000256" key="2">
    <source>
        <dbReference type="ARBA" id="ARBA00022737"/>
    </source>
</evidence>
<dbReference type="Pfam" id="PF00400">
    <property type="entry name" value="WD40"/>
    <property type="match status" value="3"/>
</dbReference>
<proteinExistence type="predicted"/>
<dbReference type="SMART" id="SM00320">
    <property type="entry name" value="WD40"/>
    <property type="match status" value="5"/>
</dbReference>
<reference evidence="4 5" key="1">
    <citation type="journal article" date="2023" name="Nat. Commun.">
        <title>Origin of minicircular mitochondrial genomes in red algae.</title>
        <authorList>
            <person name="Lee Y."/>
            <person name="Cho C.H."/>
            <person name="Lee Y.M."/>
            <person name="Park S.I."/>
            <person name="Yang J.H."/>
            <person name="West J.A."/>
            <person name="Bhattacharya D."/>
            <person name="Yoon H.S."/>
        </authorList>
    </citation>
    <scope>NUCLEOTIDE SEQUENCE [LARGE SCALE GENOMIC DNA]</scope>
    <source>
        <strain evidence="4 5">CCMP1338</strain>
        <tissue evidence="4">Whole cell</tissue>
    </source>
</reference>
<dbReference type="PROSITE" id="PS50294">
    <property type="entry name" value="WD_REPEATS_REGION"/>
    <property type="match status" value="1"/>
</dbReference>
<comment type="caution">
    <text evidence="4">The sequence shown here is derived from an EMBL/GenBank/DDBJ whole genome shotgun (WGS) entry which is preliminary data.</text>
</comment>
<protein>
    <recommendedName>
        <fullName evidence="6">Anaphase-promoting complex subunit 4 WD40 domain-containing protein</fullName>
    </recommendedName>
</protein>
<dbReference type="Proteomes" id="UP001157974">
    <property type="component" value="Unassembled WGS sequence"/>
</dbReference>
<dbReference type="PANTHER" id="PTHR10971">
    <property type="entry name" value="MRNA EXPORT FACTOR AND BUB3"/>
    <property type="match status" value="1"/>
</dbReference>
<evidence type="ECO:0008006" key="6">
    <source>
        <dbReference type="Google" id="ProtNLM"/>
    </source>
</evidence>
<dbReference type="InterPro" id="IPR015943">
    <property type="entry name" value="WD40/YVTN_repeat-like_dom_sf"/>
</dbReference>